<dbReference type="SUPFAM" id="SSF46689">
    <property type="entry name" value="Homeodomain-like"/>
    <property type="match status" value="1"/>
</dbReference>
<evidence type="ECO:0000256" key="5">
    <source>
        <dbReference type="PIRSR" id="PIRSR606118-50"/>
    </source>
</evidence>
<dbReference type="Gene3D" id="1.10.10.60">
    <property type="entry name" value="Homeodomain-like"/>
    <property type="match status" value="1"/>
</dbReference>
<comment type="similarity">
    <text evidence="1">Belongs to the site-specific recombinase resolvase family.</text>
</comment>
<dbReference type="InterPro" id="IPR009057">
    <property type="entry name" value="Homeodomain-like_sf"/>
</dbReference>
<proteinExistence type="inferred from homology"/>
<dbReference type="SMART" id="SM00857">
    <property type="entry name" value="Resolvase"/>
    <property type="match status" value="1"/>
</dbReference>
<evidence type="ECO:0000256" key="4">
    <source>
        <dbReference type="ARBA" id="ARBA00023172"/>
    </source>
</evidence>
<dbReference type="PROSITE" id="PS00398">
    <property type="entry name" value="RECOMBINASES_2"/>
    <property type="match status" value="1"/>
</dbReference>
<dbReference type="InterPro" id="IPR050639">
    <property type="entry name" value="SSR_resolvase"/>
</dbReference>
<evidence type="ECO:0000313" key="8">
    <source>
        <dbReference type="Proteomes" id="UP000573729"/>
    </source>
</evidence>
<dbReference type="AlphaFoldDB" id="A0A7W7BPU2"/>
<keyword evidence="8" id="KW-1185">Reference proteome</keyword>
<dbReference type="GO" id="GO:0015074">
    <property type="term" value="P:DNA integration"/>
    <property type="evidence" value="ECO:0007669"/>
    <property type="project" value="UniProtKB-KW"/>
</dbReference>
<dbReference type="Proteomes" id="UP000573729">
    <property type="component" value="Unassembled WGS sequence"/>
</dbReference>
<dbReference type="InterPro" id="IPR006119">
    <property type="entry name" value="Resolv_N"/>
</dbReference>
<dbReference type="CDD" id="cd00569">
    <property type="entry name" value="HTH_Hin_like"/>
    <property type="match status" value="1"/>
</dbReference>
<evidence type="ECO:0000256" key="1">
    <source>
        <dbReference type="ARBA" id="ARBA00009913"/>
    </source>
</evidence>
<protein>
    <submittedName>
        <fullName evidence="7">DNA invertase Pin-like site-specific DNA recombinase</fullName>
    </submittedName>
</protein>
<gene>
    <name evidence="7" type="ORF">BKA24_001319</name>
</gene>
<feature type="domain" description="Resolvase/invertase-type recombinase catalytic" evidence="6">
    <location>
        <begin position="13"/>
        <end position="148"/>
    </location>
</feature>
<feature type="active site" description="O-(5'-phospho-DNA)-serine intermediate" evidence="5">
    <location>
        <position position="21"/>
    </location>
</feature>
<evidence type="ECO:0000256" key="2">
    <source>
        <dbReference type="ARBA" id="ARBA00022908"/>
    </source>
</evidence>
<dbReference type="PANTHER" id="PTHR30461">
    <property type="entry name" value="DNA-INVERTASE FROM LAMBDOID PROPHAGE"/>
    <property type="match status" value="1"/>
</dbReference>
<keyword evidence="4" id="KW-0233">DNA recombination</keyword>
<dbReference type="PANTHER" id="PTHR30461:SF2">
    <property type="entry name" value="SERINE RECOMBINASE PINE-RELATED"/>
    <property type="match status" value="1"/>
</dbReference>
<dbReference type="GO" id="GO:0000150">
    <property type="term" value="F:DNA strand exchange activity"/>
    <property type="evidence" value="ECO:0007669"/>
    <property type="project" value="InterPro"/>
</dbReference>
<keyword evidence="3" id="KW-0238">DNA-binding</keyword>
<dbReference type="PROSITE" id="PS51736">
    <property type="entry name" value="RECOMBINASES_3"/>
    <property type="match status" value="1"/>
</dbReference>
<keyword evidence="2" id="KW-0229">DNA integration</keyword>
<organism evidence="7 8">
    <name type="scientific">Microbacterium marinum</name>
    <dbReference type="NCBI Taxonomy" id="421115"/>
    <lineage>
        <taxon>Bacteria</taxon>
        <taxon>Bacillati</taxon>
        <taxon>Actinomycetota</taxon>
        <taxon>Actinomycetes</taxon>
        <taxon>Micrococcales</taxon>
        <taxon>Microbacteriaceae</taxon>
        <taxon>Microbacterium</taxon>
    </lineage>
</organism>
<dbReference type="Gene3D" id="3.40.50.1390">
    <property type="entry name" value="Resolvase, N-terminal catalytic domain"/>
    <property type="match status" value="1"/>
</dbReference>
<dbReference type="RefSeq" id="WP_343065985.1">
    <property type="nucleotide sequence ID" value="NZ_JACHMD010000001.1"/>
</dbReference>
<dbReference type="Pfam" id="PF00239">
    <property type="entry name" value="Resolvase"/>
    <property type="match status" value="1"/>
</dbReference>
<accession>A0A7W7BPU2</accession>
<dbReference type="InterPro" id="IPR036162">
    <property type="entry name" value="Resolvase-like_N_sf"/>
</dbReference>
<dbReference type="InterPro" id="IPR006118">
    <property type="entry name" value="Recombinase_CS"/>
</dbReference>
<comment type="caution">
    <text evidence="7">The sequence shown here is derived from an EMBL/GenBank/DDBJ whole genome shotgun (WGS) entry which is preliminary data.</text>
</comment>
<evidence type="ECO:0000256" key="3">
    <source>
        <dbReference type="ARBA" id="ARBA00023125"/>
    </source>
</evidence>
<evidence type="ECO:0000259" key="6">
    <source>
        <dbReference type="PROSITE" id="PS51736"/>
    </source>
</evidence>
<name>A0A7W7BPU2_9MICO</name>
<sequence>MTNTSDQVQQHANVVGYARVSKREQNPAAQEAELRAAGAGRVFVDHGESSRIADRPQWLACLDYLREGDTLVVRRLDRLGGTERIIIETLHDLDRRGVNIKSLTEPMIDTTTPMGRALFGMVAVFAQLRVDTIRENTMRGLAHAKSQGRVGGRPSKMTPEKIAQAKRMRAENASLDHIAGVLSVGKSTVARALSRPEDDVAAGASSGRR</sequence>
<dbReference type="CDD" id="cd03768">
    <property type="entry name" value="SR_ResInv"/>
    <property type="match status" value="1"/>
</dbReference>
<dbReference type="EMBL" id="JACHMD010000001">
    <property type="protein sequence ID" value="MBB4666610.1"/>
    <property type="molecule type" value="Genomic_DNA"/>
</dbReference>
<reference evidence="7 8" key="1">
    <citation type="submission" date="2020-08" db="EMBL/GenBank/DDBJ databases">
        <title>Sequencing the genomes of 1000 actinobacteria strains.</title>
        <authorList>
            <person name="Klenk H.-P."/>
        </authorList>
    </citation>
    <scope>NUCLEOTIDE SEQUENCE [LARGE SCALE GENOMIC DNA]</scope>
    <source>
        <strain evidence="7 8">DSM 24947</strain>
    </source>
</reference>
<dbReference type="GO" id="GO:0003677">
    <property type="term" value="F:DNA binding"/>
    <property type="evidence" value="ECO:0007669"/>
    <property type="project" value="UniProtKB-KW"/>
</dbReference>
<dbReference type="SUPFAM" id="SSF53041">
    <property type="entry name" value="Resolvase-like"/>
    <property type="match status" value="1"/>
</dbReference>
<evidence type="ECO:0000313" key="7">
    <source>
        <dbReference type="EMBL" id="MBB4666610.1"/>
    </source>
</evidence>